<accession>A0A061QT13</accession>
<name>A0A061QT13_9CHLO</name>
<dbReference type="EMBL" id="GBEZ01025635">
    <property type="protein sequence ID" value="JAC61481.1"/>
    <property type="molecule type" value="Transcribed_RNA"/>
</dbReference>
<feature type="non-terminal residue" evidence="1">
    <location>
        <position position="1"/>
    </location>
</feature>
<dbReference type="Gene3D" id="2.130.10.10">
    <property type="entry name" value="YVTN repeat-like/Quinoprotein amine dehydrogenase"/>
    <property type="match status" value="1"/>
</dbReference>
<protein>
    <submittedName>
        <fullName evidence="1">Uncharacterized protein</fullName>
    </submittedName>
</protein>
<organism evidence="1">
    <name type="scientific">Tetraselmis sp. GSL018</name>
    <dbReference type="NCBI Taxonomy" id="582737"/>
    <lineage>
        <taxon>Eukaryota</taxon>
        <taxon>Viridiplantae</taxon>
        <taxon>Chlorophyta</taxon>
        <taxon>core chlorophytes</taxon>
        <taxon>Chlorodendrophyceae</taxon>
        <taxon>Chlorodendrales</taxon>
        <taxon>Chlorodendraceae</taxon>
        <taxon>Tetraselmis</taxon>
    </lineage>
</organism>
<dbReference type="InterPro" id="IPR015943">
    <property type="entry name" value="WD40/YVTN_repeat-like_dom_sf"/>
</dbReference>
<proteinExistence type="predicted"/>
<dbReference type="InterPro" id="IPR036322">
    <property type="entry name" value="WD40_repeat_dom_sf"/>
</dbReference>
<sequence length="82" mass="8789">DDGEVMVYHAGQRHPVGNRVAAPARVCSLAFSNPEGHHIACGLATGEIQVFDRRRSRVASMADADRPINDVKYSPSGKVMAA</sequence>
<feature type="non-terminal residue" evidence="1">
    <location>
        <position position="82"/>
    </location>
</feature>
<gene>
    <name evidence="1" type="ORF">TSPGSL018_26127</name>
</gene>
<evidence type="ECO:0000313" key="1">
    <source>
        <dbReference type="EMBL" id="JAC61481.1"/>
    </source>
</evidence>
<dbReference type="SUPFAM" id="SSF50978">
    <property type="entry name" value="WD40 repeat-like"/>
    <property type="match status" value="1"/>
</dbReference>
<dbReference type="AlphaFoldDB" id="A0A061QT13"/>
<reference evidence="1" key="1">
    <citation type="submission" date="2014-05" db="EMBL/GenBank/DDBJ databases">
        <title>The transcriptome of the halophilic microalga Tetraselmis sp. GSL018 isolated from the Great Salt Lake, Utah.</title>
        <authorList>
            <person name="Jinkerson R.E."/>
            <person name="D'Adamo S."/>
            <person name="Posewitz M.C."/>
        </authorList>
    </citation>
    <scope>NUCLEOTIDE SEQUENCE</scope>
    <source>
        <strain evidence="1">GSL018</strain>
    </source>
</reference>